<comment type="catalytic activity">
    <reaction evidence="9">
        <text>L-serine + hexadecanoyl-CoA + H(+) = 3-oxosphinganine + CO2 + CoA</text>
        <dbReference type="Rhea" id="RHEA:14761"/>
        <dbReference type="ChEBI" id="CHEBI:15378"/>
        <dbReference type="ChEBI" id="CHEBI:16526"/>
        <dbReference type="ChEBI" id="CHEBI:33384"/>
        <dbReference type="ChEBI" id="CHEBI:57287"/>
        <dbReference type="ChEBI" id="CHEBI:57379"/>
        <dbReference type="ChEBI" id="CHEBI:58299"/>
        <dbReference type="EC" id="2.3.1.50"/>
    </reaction>
</comment>
<keyword evidence="14" id="KW-1185">Reference proteome</keyword>
<accession>A0A2P6V8E4</accession>
<dbReference type="EC" id="2.3.1.50" evidence="5"/>
<dbReference type="AlphaFoldDB" id="A0A2P6V8E4"/>
<evidence type="ECO:0000259" key="12">
    <source>
        <dbReference type="Pfam" id="PF00155"/>
    </source>
</evidence>
<dbReference type="GO" id="GO:0046513">
    <property type="term" value="P:ceramide biosynthetic process"/>
    <property type="evidence" value="ECO:0007669"/>
    <property type="project" value="TreeGrafter"/>
</dbReference>
<evidence type="ECO:0000256" key="3">
    <source>
        <dbReference type="ARBA" id="ARBA00004991"/>
    </source>
</evidence>
<dbReference type="GO" id="GO:0004758">
    <property type="term" value="F:serine C-palmitoyltransferase activity"/>
    <property type="evidence" value="ECO:0007669"/>
    <property type="project" value="UniProtKB-EC"/>
</dbReference>
<evidence type="ECO:0000256" key="1">
    <source>
        <dbReference type="ARBA" id="ARBA00001933"/>
    </source>
</evidence>
<dbReference type="InterPro" id="IPR015422">
    <property type="entry name" value="PyrdxlP-dep_Trfase_small"/>
</dbReference>
<keyword evidence="6" id="KW-0808">Transferase</keyword>
<evidence type="ECO:0000256" key="7">
    <source>
        <dbReference type="ARBA" id="ARBA00022898"/>
    </source>
</evidence>
<comment type="pathway">
    <text evidence="2">Lipid metabolism; sphingolipid metabolism.</text>
</comment>
<feature type="transmembrane region" description="Helical" evidence="11">
    <location>
        <begin position="12"/>
        <end position="30"/>
    </location>
</feature>
<organism evidence="13 14">
    <name type="scientific">Micractinium conductrix</name>
    <dbReference type="NCBI Taxonomy" id="554055"/>
    <lineage>
        <taxon>Eukaryota</taxon>
        <taxon>Viridiplantae</taxon>
        <taxon>Chlorophyta</taxon>
        <taxon>core chlorophytes</taxon>
        <taxon>Trebouxiophyceae</taxon>
        <taxon>Chlorellales</taxon>
        <taxon>Chlorellaceae</taxon>
        <taxon>Chlorella clade</taxon>
        <taxon>Micractinium</taxon>
    </lineage>
</organism>
<dbReference type="Pfam" id="PF00155">
    <property type="entry name" value="Aminotran_1_2"/>
    <property type="match status" value="1"/>
</dbReference>
<dbReference type="GO" id="GO:0017059">
    <property type="term" value="C:serine palmitoyltransferase complex"/>
    <property type="evidence" value="ECO:0007669"/>
    <property type="project" value="TreeGrafter"/>
</dbReference>
<dbReference type="Gene3D" id="3.90.1150.10">
    <property type="entry name" value="Aspartate Aminotransferase, domain 1"/>
    <property type="match status" value="1"/>
</dbReference>
<evidence type="ECO:0000256" key="8">
    <source>
        <dbReference type="ARBA" id="ARBA00022919"/>
    </source>
</evidence>
<evidence type="ECO:0000256" key="11">
    <source>
        <dbReference type="SAM" id="Phobius"/>
    </source>
</evidence>
<protein>
    <recommendedName>
        <fullName evidence="5">serine C-palmitoyltransferase</fullName>
        <ecNumber evidence="5">2.3.1.50</ecNumber>
    </recommendedName>
</protein>
<evidence type="ECO:0000256" key="4">
    <source>
        <dbReference type="ARBA" id="ARBA00008392"/>
    </source>
</evidence>
<evidence type="ECO:0000313" key="14">
    <source>
        <dbReference type="Proteomes" id="UP000239649"/>
    </source>
</evidence>
<proteinExistence type="inferred from homology"/>
<gene>
    <name evidence="13" type="ORF">C2E20_6140</name>
</gene>
<dbReference type="PROSITE" id="PS00599">
    <property type="entry name" value="AA_TRANSFER_CLASS_2"/>
    <property type="match status" value="1"/>
</dbReference>
<feature type="domain" description="Aminotransferase class I/classII large" evidence="12">
    <location>
        <begin position="110"/>
        <end position="467"/>
    </location>
</feature>
<keyword evidence="11" id="KW-0472">Membrane</keyword>
<name>A0A2P6V8E4_9CHLO</name>
<evidence type="ECO:0000256" key="10">
    <source>
        <dbReference type="RuleBase" id="RU003693"/>
    </source>
</evidence>
<keyword evidence="11" id="KW-0812">Transmembrane</keyword>
<dbReference type="InterPro" id="IPR015421">
    <property type="entry name" value="PyrdxlP-dep_Trfase_major"/>
</dbReference>
<keyword evidence="11" id="KW-1133">Transmembrane helix</keyword>
<dbReference type="Gene3D" id="3.40.640.10">
    <property type="entry name" value="Type I PLP-dependent aspartate aminotransferase-like (Major domain)"/>
    <property type="match status" value="1"/>
</dbReference>
<dbReference type="UniPathway" id="UPA00222"/>
<evidence type="ECO:0000256" key="5">
    <source>
        <dbReference type="ARBA" id="ARBA00013220"/>
    </source>
</evidence>
<evidence type="ECO:0000313" key="13">
    <source>
        <dbReference type="EMBL" id="PSC70357.1"/>
    </source>
</evidence>
<comment type="pathway">
    <text evidence="3">Sphingolipid metabolism.</text>
</comment>
<keyword evidence="8" id="KW-0443">Lipid metabolism</keyword>
<evidence type="ECO:0000256" key="2">
    <source>
        <dbReference type="ARBA" id="ARBA00004760"/>
    </source>
</evidence>
<dbReference type="GO" id="GO:0030170">
    <property type="term" value="F:pyridoxal phosphate binding"/>
    <property type="evidence" value="ECO:0007669"/>
    <property type="project" value="InterPro"/>
</dbReference>
<dbReference type="Proteomes" id="UP000239649">
    <property type="component" value="Unassembled WGS sequence"/>
</dbReference>
<sequence length="500" mass="54942">MAGTGTLTPPLFAALATYASWMVLFLFGHLRDFYRKKIWSGASGAKLGREGYAPIRQDYEDFYTRRMYYRIHDTFNRPICTAPTAWVDVMKRTPVDGQKPLQLTGETQRCLNLGSYNYLGFAAQDEYCTPRVEEVLDTLDWASCSARVDAGTTPRHAELESLVADFLGKEDAITCGMGFATNSAFIPLLSGKGTLLISDALNHASIVAGVRGAGAKVKVFDHNEPAHLEAVLRAAIAEGQPRTGRPWKKIIIIVEGIYSMEGEMARLKEIVAIKKKYKAYLYLDEAHSVGALGAGGRGVCEQLGVDTADVDIMMGTFTKSFGSCGGYIAGDRGLIQYLRQHAPAHLYATAMSPPAVEMVISALHVIQGRDGSGRGKQKIAQLRDNSNYFRRRLIEQGYDVLGDWDSPVMPVMVFHPAKLPAVSRFALSRGLAIVVVGFPATPLLTARIRVCISAAHTRADLDYALEVFAEMIDRCRLKYCAEANQQLLARLQKESNLLTT</sequence>
<dbReference type="PANTHER" id="PTHR13693:SF3">
    <property type="entry name" value="LD36009P"/>
    <property type="match status" value="1"/>
</dbReference>
<dbReference type="InterPro" id="IPR001917">
    <property type="entry name" value="Aminotrans_II_pyridoxalP_BS"/>
</dbReference>
<reference evidence="13 14" key="1">
    <citation type="journal article" date="2018" name="Plant J.">
        <title>Genome sequences of Chlorella sorokiniana UTEX 1602 and Micractinium conductrix SAG 241.80: implications to maltose excretion by a green alga.</title>
        <authorList>
            <person name="Arriola M.B."/>
            <person name="Velmurugan N."/>
            <person name="Zhang Y."/>
            <person name="Plunkett M.H."/>
            <person name="Hondzo H."/>
            <person name="Barney B.M."/>
        </authorList>
    </citation>
    <scope>NUCLEOTIDE SEQUENCE [LARGE SCALE GENOMIC DNA]</scope>
    <source>
        <strain evidence="13 14">SAG 241.80</strain>
    </source>
</reference>
<dbReference type="CDD" id="cd06454">
    <property type="entry name" value="KBL_like"/>
    <property type="match status" value="1"/>
</dbReference>
<dbReference type="SUPFAM" id="SSF53383">
    <property type="entry name" value="PLP-dependent transferases"/>
    <property type="match status" value="1"/>
</dbReference>
<dbReference type="PANTHER" id="PTHR13693">
    <property type="entry name" value="CLASS II AMINOTRANSFERASE/8-AMINO-7-OXONONANOATE SYNTHASE"/>
    <property type="match status" value="1"/>
</dbReference>
<dbReference type="GO" id="GO:0046512">
    <property type="term" value="P:sphingosine biosynthetic process"/>
    <property type="evidence" value="ECO:0007669"/>
    <property type="project" value="TreeGrafter"/>
</dbReference>
<keyword evidence="8" id="KW-0746">Sphingolipid metabolism</keyword>
<comment type="caution">
    <text evidence="13">The sequence shown here is derived from an EMBL/GenBank/DDBJ whole genome shotgun (WGS) entry which is preliminary data.</text>
</comment>
<dbReference type="InterPro" id="IPR004839">
    <property type="entry name" value="Aminotransferase_I/II_large"/>
</dbReference>
<comment type="similarity">
    <text evidence="4 10">Belongs to the class-II pyridoxal-phosphate-dependent aminotransferase family.</text>
</comment>
<comment type="cofactor">
    <cofactor evidence="1 10">
        <name>pyridoxal 5'-phosphate</name>
        <dbReference type="ChEBI" id="CHEBI:597326"/>
    </cofactor>
</comment>
<dbReference type="InterPro" id="IPR050087">
    <property type="entry name" value="AON_synthase_class-II"/>
</dbReference>
<keyword evidence="7 10" id="KW-0663">Pyridoxal phosphate</keyword>
<dbReference type="GO" id="GO:0016020">
    <property type="term" value="C:membrane"/>
    <property type="evidence" value="ECO:0007669"/>
    <property type="project" value="GOC"/>
</dbReference>
<dbReference type="OrthoDB" id="65434at2759"/>
<dbReference type="STRING" id="554055.A0A2P6V8E4"/>
<dbReference type="EMBL" id="LHPF02000020">
    <property type="protein sequence ID" value="PSC70357.1"/>
    <property type="molecule type" value="Genomic_DNA"/>
</dbReference>
<evidence type="ECO:0000256" key="6">
    <source>
        <dbReference type="ARBA" id="ARBA00022679"/>
    </source>
</evidence>
<dbReference type="InterPro" id="IPR015424">
    <property type="entry name" value="PyrdxlP-dep_Trfase"/>
</dbReference>
<evidence type="ECO:0000256" key="9">
    <source>
        <dbReference type="ARBA" id="ARBA00048528"/>
    </source>
</evidence>